<organism evidence="1 2">
    <name type="scientific">Araneus ventricosus</name>
    <name type="common">Orbweaver spider</name>
    <name type="synonym">Epeira ventricosa</name>
    <dbReference type="NCBI Taxonomy" id="182803"/>
    <lineage>
        <taxon>Eukaryota</taxon>
        <taxon>Metazoa</taxon>
        <taxon>Ecdysozoa</taxon>
        <taxon>Arthropoda</taxon>
        <taxon>Chelicerata</taxon>
        <taxon>Arachnida</taxon>
        <taxon>Araneae</taxon>
        <taxon>Araneomorphae</taxon>
        <taxon>Entelegynae</taxon>
        <taxon>Araneoidea</taxon>
        <taxon>Araneidae</taxon>
        <taxon>Araneus</taxon>
    </lineage>
</organism>
<name>A0A4Y2FUI4_ARAVE</name>
<comment type="caution">
    <text evidence="1">The sequence shown here is derived from an EMBL/GenBank/DDBJ whole genome shotgun (WGS) entry which is preliminary data.</text>
</comment>
<dbReference type="EMBL" id="BGPR01001025">
    <property type="protein sequence ID" value="GBM43304.1"/>
    <property type="molecule type" value="Genomic_DNA"/>
</dbReference>
<dbReference type="Proteomes" id="UP000499080">
    <property type="component" value="Unassembled WGS sequence"/>
</dbReference>
<keyword evidence="2" id="KW-1185">Reference proteome</keyword>
<dbReference type="AlphaFoldDB" id="A0A4Y2FUI4"/>
<reference evidence="1 2" key="1">
    <citation type="journal article" date="2019" name="Sci. Rep.">
        <title>Orb-weaving spider Araneus ventricosus genome elucidates the spidroin gene catalogue.</title>
        <authorList>
            <person name="Kono N."/>
            <person name="Nakamura H."/>
            <person name="Ohtoshi R."/>
            <person name="Moran D.A.P."/>
            <person name="Shinohara A."/>
            <person name="Yoshida Y."/>
            <person name="Fujiwara M."/>
            <person name="Mori M."/>
            <person name="Tomita M."/>
            <person name="Arakawa K."/>
        </authorList>
    </citation>
    <scope>NUCLEOTIDE SEQUENCE [LARGE SCALE GENOMIC DNA]</scope>
</reference>
<gene>
    <name evidence="1" type="ORF">AVEN_220832_1</name>
</gene>
<sequence length="97" mass="11190">MSRSVGGKFIYSCSLRYPYRKKSIGVIYQNRLYQGLNRVTLIITTLLKVSTKVTCFPPPNFKTTPVIVIKVVSRYNEMTTPYAMRLLTELPRGKLRN</sequence>
<evidence type="ECO:0000313" key="2">
    <source>
        <dbReference type="Proteomes" id="UP000499080"/>
    </source>
</evidence>
<protein>
    <submittedName>
        <fullName evidence="1">Uncharacterized protein</fullName>
    </submittedName>
</protein>
<proteinExistence type="predicted"/>
<evidence type="ECO:0000313" key="1">
    <source>
        <dbReference type="EMBL" id="GBM43304.1"/>
    </source>
</evidence>
<accession>A0A4Y2FUI4</accession>